<comment type="similarity">
    <text evidence="4 19">Belongs to the CobS family.</text>
</comment>
<dbReference type="GO" id="GO:0005886">
    <property type="term" value="C:plasma membrane"/>
    <property type="evidence" value="ECO:0007669"/>
    <property type="project" value="UniProtKB-SubCell"/>
</dbReference>
<organism evidence="20 21">
    <name type="scientific">Filibacter tadaridae</name>
    <dbReference type="NCBI Taxonomy" id="2483811"/>
    <lineage>
        <taxon>Bacteria</taxon>
        <taxon>Bacillati</taxon>
        <taxon>Bacillota</taxon>
        <taxon>Bacilli</taxon>
        <taxon>Bacillales</taxon>
        <taxon>Caryophanaceae</taxon>
        <taxon>Filibacter</taxon>
    </lineage>
</organism>
<feature type="transmembrane region" description="Helical" evidence="19">
    <location>
        <begin position="177"/>
        <end position="195"/>
    </location>
</feature>
<evidence type="ECO:0000313" key="21">
    <source>
        <dbReference type="Proteomes" id="UP000270468"/>
    </source>
</evidence>
<sequence>MNGILLALQFFTAIPVKKELPLGRKEVTAMYVALPFVGAAIGLVMYAVSVLLLINLHTGTLLAAVFVVLTAIFLTGGLHLDGWADAGDAFFSYKDRAKRLEILDDPRLGAFGTMALVLLLIVKIALLNEILMRGTASLVFFIMIPLLARAGMNVYFTTVGLAKDKGIAHFFKEKMDMKFVVVLSLSTTVLALVILGFIVESVFIPITLFGVLAVALYIYRRWSIRHFGGVSGDLCGAFIEGMEAVLWLTVLFFI</sequence>
<dbReference type="EMBL" id="UXAV01000017">
    <property type="protein sequence ID" value="VDC19384.1"/>
    <property type="molecule type" value="Genomic_DNA"/>
</dbReference>
<dbReference type="GO" id="GO:0009236">
    <property type="term" value="P:cobalamin biosynthetic process"/>
    <property type="evidence" value="ECO:0007669"/>
    <property type="project" value="UniProtKB-UniRule"/>
</dbReference>
<evidence type="ECO:0000256" key="11">
    <source>
        <dbReference type="ARBA" id="ARBA00022842"/>
    </source>
</evidence>
<dbReference type="Proteomes" id="UP000270468">
    <property type="component" value="Unassembled WGS sequence"/>
</dbReference>
<keyword evidence="12 19" id="KW-1133">Transmembrane helix</keyword>
<feature type="transmembrane region" description="Helical" evidence="19">
    <location>
        <begin position="231"/>
        <end position="253"/>
    </location>
</feature>
<comment type="catalytic activity">
    <reaction evidence="18 19">
        <text>alpha-ribazole 5'-phosphate + adenosylcob(III)inamide-GDP = adenosylcob(III)alamin 5'-phosphate + GMP + H(+)</text>
        <dbReference type="Rhea" id="RHEA:23560"/>
        <dbReference type="ChEBI" id="CHEBI:15378"/>
        <dbReference type="ChEBI" id="CHEBI:57918"/>
        <dbReference type="ChEBI" id="CHEBI:58115"/>
        <dbReference type="ChEBI" id="CHEBI:60487"/>
        <dbReference type="ChEBI" id="CHEBI:60493"/>
        <dbReference type="EC" id="2.7.8.26"/>
    </reaction>
</comment>
<dbReference type="PANTHER" id="PTHR34148:SF1">
    <property type="entry name" value="ADENOSYLCOBINAMIDE-GDP RIBAZOLETRANSFERASE"/>
    <property type="match status" value="1"/>
</dbReference>
<feature type="transmembrane region" description="Helical" evidence="19">
    <location>
        <begin position="108"/>
        <end position="126"/>
    </location>
</feature>
<evidence type="ECO:0000256" key="9">
    <source>
        <dbReference type="ARBA" id="ARBA00022679"/>
    </source>
</evidence>
<accession>A0A3P5WDV7</accession>
<dbReference type="HAMAP" id="MF_00719">
    <property type="entry name" value="CobS"/>
    <property type="match status" value="1"/>
</dbReference>
<gene>
    <name evidence="19 20" type="primary">cobS</name>
    <name evidence="20" type="ORF">FILTAD_00321</name>
</gene>
<evidence type="ECO:0000256" key="1">
    <source>
        <dbReference type="ARBA" id="ARBA00001946"/>
    </source>
</evidence>
<comment type="catalytic activity">
    <reaction evidence="17 19">
        <text>alpha-ribazole + adenosylcob(III)inamide-GDP = adenosylcob(III)alamin + GMP + H(+)</text>
        <dbReference type="Rhea" id="RHEA:16049"/>
        <dbReference type="ChEBI" id="CHEBI:10329"/>
        <dbReference type="ChEBI" id="CHEBI:15378"/>
        <dbReference type="ChEBI" id="CHEBI:18408"/>
        <dbReference type="ChEBI" id="CHEBI:58115"/>
        <dbReference type="ChEBI" id="CHEBI:60487"/>
        <dbReference type="EC" id="2.7.8.26"/>
    </reaction>
</comment>
<feature type="transmembrane region" description="Helical" evidence="19">
    <location>
        <begin position="28"/>
        <end position="54"/>
    </location>
</feature>
<keyword evidence="11 19" id="KW-0460">Magnesium</keyword>
<evidence type="ECO:0000256" key="19">
    <source>
        <dbReference type="HAMAP-Rule" id="MF_00719"/>
    </source>
</evidence>
<keyword evidence="7 19" id="KW-1003">Cell membrane</keyword>
<evidence type="ECO:0000256" key="8">
    <source>
        <dbReference type="ARBA" id="ARBA00022573"/>
    </source>
</evidence>
<dbReference type="NCBIfam" id="TIGR00317">
    <property type="entry name" value="cobS"/>
    <property type="match status" value="1"/>
</dbReference>
<dbReference type="UniPathway" id="UPA00148">
    <property type="reaction ID" value="UER00238"/>
</dbReference>
<evidence type="ECO:0000256" key="4">
    <source>
        <dbReference type="ARBA" id="ARBA00010561"/>
    </source>
</evidence>
<comment type="cofactor">
    <cofactor evidence="1 19">
        <name>Mg(2+)</name>
        <dbReference type="ChEBI" id="CHEBI:18420"/>
    </cofactor>
</comment>
<feature type="transmembrane region" description="Helical" evidence="19">
    <location>
        <begin position="61"/>
        <end position="80"/>
    </location>
</feature>
<feature type="transmembrane region" description="Helical" evidence="19">
    <location>
        <begin position="138"/>
        <end position="157"/>
    </location>
</feature>
<dbReference type="RefSeq" id="WP_160117543.1">
    <property type="nucleotide sequence ID" value="NZ_CBCRXF010000003.1"/>
</dbReference>
<comment type="subcellular location">
    <subcellularLocation>
        <location evidence="2 19">Cell membrane</location>
        <topology evidence="2 19">Multi-pass membrane protein</topology>
    </subcellularLocation>
</comment>
<keyword evidence="10 19" id="KW-0812">Transmembrane</keyword>
<dbReference type="GO" id="GO:0051073">
    <property type="term" value="F:adenosylcobinamide-GDP ribazoletransferase activity"/>
    <property type="evidence" value="ECO:0007669"/>
    <property type="project" value="UniProtKB-UniRule"/>
</dbReference>
<evidence type="ECO:0000256" key="17">
    <source>
        <dbReference type="ARBA" id="ARBA00048623"/>
    </source>
</evidence>
<evidence type="ECO:0000256" key="15">
    <source>
        <dbReference type="ARBA" id="ARBA00032605"/>
    </source>
</evidence>
<evidence type="ECO:0000256" key="7">
    <source>
        <dbReference type="ARBA" id="ARBA00022475"/>
    </source>
</evidence>
<evidence type="ECO:0000256" key="12">
    <source>
        <dbReference type="ARBA" id="ARBA00022989"/>
    </source>
</evidence>
<keyword evidence="13 19" id="KW-0472">Membrane</keyword>
<evidence type="ECO:0000313" key="20">
    <source>
        <dbReference type="EMBL" id="VDC19384.1"/>
    </source>
</evidence>
<evidence type="ECO:0000256" key="2">
    <source>
        <dbReference type="ARBA" id="ARBA00004651"/>
    </source>
</evidence>
<evidence type="ECO:0000256" key="6">
    <source>
        <dbReference type="ARBA" id="ARBA00015850"/>
    </source>
</evidence>
<feature type="transmembrane region" description="Helical" evidence="19">
    <location>
        <begin position="202"/>
        <end position="219"/>
    </location>
</feature>
<dbReference type="GO" id="GO:0008818">
    <property type="term" value="F:cobalamin 5'-phosphate synthase activity"/>
    <property type="evidence" value="ECO:0007669"/>
    <property type="project" value="UniProtKB-UniRule"/>
</dbReference>
<keyword evidence="9 19" id="KW-0808">Transferase</keyword>
<protein>
    <recommendedName>
        <fullName evidence="6 19">Adenosylcobinamide-GDP ribazoletransferase</fullName>
        <ecNumber evidence="5 19">2.7.8.26</ecNumber>
    </recommendedName>
    <alternativeName>
        <fullName evidence="16 19">Cobalamin synthase</fullName>
    </alternativeName>
    <alternativeName>
        <fullName evidence="15 19">Cobalamin-5'-phosphate synthase</fullName>
    </alternativeName>
</protein>
<dbReference type="EC" id="2.7.8.26" evidence="5 19"/>
<comment type="function">
    <text evidence="14 19">Joins adenosylcobinamide-GDP and alpha-ribazole to generate adenosylcobalamin (Ado-cobalamin). Also synthesizes adenosylcobalamin 5'-phosphate from adenosylcobinamide-GDP and alpha-ribazole 5'-phosphate.</text>
</comment>
<evidence type="ECO:0000256" key="13">
    <source>
        <dbReference type="ARBA" id="ARBA00023136"/>
    </source>
</evidence>
<dbReference type="PANTHER" id="PTHR34148">
    <property type="entry name" value="ADENOSYLCOBINAMIDE-GDP RIBAZOLETRANSFERASE"/>
    <property type="match status" value="1"/>
</dbReference>
<evidence type="ECO:0000256" key="14">
    <source>
        <dbReference type="ARBA" id="ARBA00025228"/>
    </source>
</evidence>
<evidence type="ECO:0000256" key="5">
    <source>
        <dbReference type="ARBA" id="ARBA00013200"/>
    </source>
</evidence>
<dbReference type="Pfam" id="PF02654">
    <property type="entry name" value="CobS"/>
    <property type="match status" value="1"/>
</dbReference>
<proteinExistence type="inferred from homology"/>
<keyword evidence="8 19" id="KW-0169">Cobalamin biosynthesis</keyword>
<reference evidence="20 21" key="1">
    <citation type="submission" date="2018-11" db="EMBL/GenBank/DDBJ databases">
        <authorList>
            <person name="Criscuolo A."/>
        </authorList>
    </citation>
    <scope>NUCLEOTIDE SEQUENCE [LARGE SCALE GENOMIC DNA]</scope>
    <source>
        <strain evidence="20">ATB-66</strain>
    </source>
</reference>
<dbReference type="InterPro" id="IPR003805">
    <property type="entry name" value="CobS"/>
</dbReference>
<evidence type="ECO:0000256" key="10">
    <source>
        <dbReference type="ARBA" id="ARBA00022692"/>
    </source>
</evidence>
<evidence type="ECO:0000256" key="18">
    <source>
        <dbReference type="ARBA" id="ARBA00049504"/>
    </source>
</evidence>
<comment type="pathway">
    <text evidence="3 19">Cofactor biosynthesis; adenosylcobalamin biosynthesis; adenosylcobalamin from cob(II)yrinate a,c-diamide: step 7/7.</text>
</comment>
<evidence type="ECO:0000256" key="16">
    <source>
        <dbReference type="ARBA" id="ARBA00032853"/>
    </source>
</evidence>
<keyword evidence="21" id="KW-1185">Reference proteome</keyword>
<name>A0A3P5WDV7_9BACL</name>
<evidence type="ECO:0000256" key="3">
    <source>
        <dbReference type="ARBA" id="ARBA00004663"/>
    </source>
</evidence>
<dbReference type="AlphaFoldDB" id="A0A3P5WDV7"/>
<dbReference type="OrthoDB" id="9794626at2"/>